<organism evidence="1 2">
    <name type="scientific">Flavonifractor plautii</name>
    <name type="common">Fusobacterium plautii</name>
    <dbReference type="NCBI Taxonomy" id="292800"/>
    <lineage>
        <taxon>Bacteria</taxon>
        <taxon>Bacillati</taxon>
        <taxon>Bacillota</taxon>
        <taxon>Clostridia</taxon>
        <taxon>Eubacteriales</taxon>
        <taxon>Oscillospiraceae</taxon>
        <taxon>Flavonifractor</taxon>
    </lineage>
</organism>
<evidence type="ECO:0000313" key="1">
    <source>
        <dbReference type="EMBL" id="MSB19045.1"/>
    </source>
</evidence>
<dbReference type="AlphaFoldDB" id="A0A6I2QYK1"/>
<dbReference type="EMBL" id="WKPR01000004">
    <property type="protein sequence ID" value="MSB19045.1"/>
    <property type="molecule type" value="Genomic_DNA"/>
</dbReference>
<sequence>MSAQTTYSQSTPRGAAGGLYDLSGHAVNTRINAETGLTMKFGLGVVQGSVPGSEIKLPAAGATADKFEGITVNGYTNEMNSEGAVFISPGASIGVLQYGKIWARIKPEDAPAYGDKLYLIISGANAGLFTKTSGADAIEVPGRFIGGKGTGDTAPVELFYQAAGASSSGGGVSSLGDLSDVDLTTAATDGQVLKYDNASSKWKAGDDATGS</sequence>
<reference evidence="1 2" key="1">
    <citation type="journal article" date="2019" name="Nat. Med.">
        <title>A library of human gut bacterial isolates paired with longitudinal multiomics data enables mechanistic microbiome research.</title>
        <authorList>
            <person name="Poyet M."/>
            <person name="Groussin M."/>
            <person name="Gibbons S.M."/>
            <person name="Avila-Pacheco J."/>
            <person name="Jiang X."/>
            <person name="Kearney S.M."/>
            <person name="Perrotta A.R."/>
            <person name="Berdy B."/>
            <person name="Zhao S."/>
            <person name="Lieberman T.D."/>
            <person name="Swanson P.K."/>
            <person name="Smith M."/>
            <person name="Roesemann S."/>
            <person name="Alexander J.E."/>
            <person name="Rich S.A."/>
            <person name="Livny J."/>
            <person name="Vlamakis H."/>
            <person name="Clish C."/>
            <person name="Bullock K."/>
            <person name="Deik A."/>
            <person name="Scott J."/>
            <person name="Pierce K.A."/>
            <person name="Xavier R.J."/>
            <person name="Alm E.J."/>
        </authorList>
    </citation>
    <scope>NUCLEOTIDE SEQUENCE [LARGE SCALE GENOMIC DNA]</scope>
    <source>
        <strain evidence="1 2">BIOML-A2</strain>
    </source>
</reference>
<proteinExistence type="predicted"/>
<comment type="caution">
    <text evidence="1">The sequence shown here is derived from an EMBL/GenBank/DDBJ whole genome shotgun (WGS) entry which is preliminary data.</text>
</comment>
<protein>
    <submittedName>
        <fullName evidence="1">Uncharacterized protein</fullName>
    </submittedName>
</protein>
<gene>
    <name evidence="1" type="ORF">GKE97_05880</name>
</gene>
<evidence type="ECO:0000313" key="2">
    <source>
        <dbReference type="Proteomes" id="UP000434475"/>
    </source>
</evidence>
<dbReference type="RefSeq" id="WP_172697407.1">
    <property type="nucleotide sequence ID" value="NZ_CAXUMB010000001.1"/>
</dbReference>
<accession>A0A6I2QYK1</accession>
<dbReference type="Pfam" id="PF22758">
    <property type="entry name" value="Phage_cement"/>
    <property type="match status" value="1"/>
</dbReference>
<dbReference type="Proteomes" id="UP000434475">
    <property type="component" value="Unassembled WGS sequence"/>
</dbReference>
<name>A0A6I2QYK1_FLAPL</name>
<dbReference type="InterPro" id="IPR054438">
    <property type="entry name" value="Struct_cement_gp24/gp6"/>
</dbReference>